<gene>
    <name evidence="2" type="ORF">CCACVL1_20757</name>
</gene>
<organism evidence="2 3">
    <name type="scientific">Corchorus capsularis</name>
    <name type="common">Jute</name>
    <dbReference type="NCBI Taxonomy" id="210143"/>
    <lineage>
        <taxon>Eukaryota</taxon>
        <taxon>Viridiplantae</taxon>
        <taxon>Streptophyta</taxon>
        <taxon>Embryophyta</taxon>
        <taxon>Tracheophyta</taxon>
        <taxon>Spermatophyta</taxon>
        <taxon>Magnoliopsida</taxon>
        <taxon>eudicotyledons</taxon>
        <taxon>Gunneridae</taxon>
        <taxon>Pentapetalae</taxon>
        <taxon>rosids</taxon>
        <taxon>malvids</taxon>
        <taxon>Malvales</taxon>
        <taxon>Malvaceae</taxon>
        <taxon>Grewioideae</taxon>
        <taxon>Apeibeae</taxon>
        <taxon>Corchorus</taxon>
    </lineage>
</organism>
<sequence>MGPWRIGATNQNGVQAITASG</sequence>
<dbReference type="AlphaFoldDB" id="A0A1R3HA67"/>
<keyword evidence="3" id="KW-1185">Reference proteome</keyword>
<dbReference type="EMBL" id="AWWV01012445">
    <property type="protein sequence ID" value="OMO67146.1"/>
    <property type="molecule type" value="Genomic_DNA"/>
</dbReference>
<feature type="region of interest" description="Disordered" evidence="1">
    <location>
        <begin position="1"/>
        <end position="21"/>
    </location>
</feature>
<evidence type="ECO:0000313" key="2">
    <source>
        <dbReference type="EMBL" id="OMO67146.1"/>
    </source>
</evidence>
<protein>
    <submittedName>
        <fullName evidence="2">Uncharacterized protein</fullName>
    </submittedName>
</protein>
<reference evidence="2 3" key="1">
    <citation type="submission" date="2013-09" db="EMBL/GenBank/DDBJ databases">
        <title>Corchorus capsularis genome sequencing.</title>
        <authorList>
            <person name="Alam M."/>
            <person name="Haque M.S."/>
            <person name="Islam M.S."/>
            <person name="Emdad E.M."/>
            <person name="Islam M.M."/>
            <person name="Ahmed B."/>
            <person name="Halim A."/>
            <person name="Hossen Q.M.M."/>
            <person name="Hossain M.Z."/>
            <person name="Ahmed R."/>
            <person name="Khan M.M."/>
            <person name="Islam R."/>
            <person name="Rashid M.M."/>
            <person name="Khan S.A."/>
            <person name="Rahman M.S."/>
            <person name="Alam M."/>
        </authorList>
    </citation>
    <scope>NUCLEOTIDE SEQUENCE [LARGE SCALE GENOMIC DNA]</scope>
    <source>
        <strain evidence="3">cv. CVL-1</strain>
        <tissue evidence="2">Whole seedling</tissue>
    </source>
</reference>
<dbReference type="Gramene" id="OMO67146">
    <property type="protein sequence ID" value="OMO67146"/>
    <property type="gene ID" value="CCACVL1_20757"/>
</dbReference>
<feature type="compositionally biased region" description="Polar residues" evidence="1">
    <location>
        <begin position="8"/>
        <end position="21"/>
    </location>
</feature>
<evidence type="ECO:0000313" key="3">
    <source>
        <dbReference type="Proteomes" id="UP000188268"/>
    </source>
</evidence>
<dbReference type="Proteomes" id="UP000188268">
    <property type="component" value="Unassembled WGS sequence"/>
</dbReference>
<comment type="caution">
    <text evidence="2">The sequence shown here is derived from an EMBL/GenBank/DDBJ whole genome shotgun (WGS) entry which is preliminary data.</text>
</comment>
<evidence type="ECO:0000256" key="1">
    <source>
        <dbReference type="SAM" id="MobiDB-lite"/>
    </source>
</evidence>
<name>A0A1R3HA67_COCAP</name>
<proteinExistence type="predicted"/>
<accession>A0A1R3HA67</accession>